<dbReference type="InterPro" id="IPR044668">
    <property type="entry name" value="PuuD-like"/>
</dbReference>
<dbReference type="InterPro" id="IPR011697">
    <property type="entry name" value="Peptidase_C26"/>
</dbReference>
<dbReference type="RefSeq" id="WP_418889946.1">
    <property type="nucleotide sequence ID" value="NZ_JBEUWX010000001.1"/>
</dbReference>
<organism evidence="1 2">
    <name type="scientific">Dentiradicibacter hellwigii</name>
    <dbReference type="NCBI Taxonomy" id="3149053"/>
    <lineage>
        <taxon>Bacteria</taxon>
        <taxon>Pseudomonadati</taxon>
        <taxon>Pseudomonadota</taxon>
        <taxon>Betaproteobacteria</taxon>
        <taxon>Rhodocyclales</taxon>
        <taxon>Rhodocyclaceae</taxon>
        <taxon>Dentiradicibacter</taxon>
    </lineage>
</organism>
<protein>
    <submittedName>
        <fullName evidence="1">Gamma-glutamyl-gamma-aminobutyrate hydrolase family protein</fullName>
    </submittedName>
</protein>
<dbReference type="PANTHER" id="PTHR43235">
    <property type="entry name" value="GLUTAMINE AMIDOTRANSFERASE PB2B2.05-RELATED"/>
    <property type="match status" value="1"/>
</dbReference>
<evidence type="ECO:0000313" key="2">
    <source>
        <dbReference type="Proteomes" id="UP001574673"/>
    </source>
</evidence>
<name>A0ABV4UAE2_9RHOO</name>
<comment type="caution">
    <text evidence="1">The sequence shown here is derived from an EMBL/GenBank/DDBJ whole genome shotgun (WGS) entry which is preliminary data.</text>
</comment>
<dbReference type="GO" id="GO:0016787">
    <property type="term" value="F:hydrolase activity"/>
    <property type="evidence" value="ECO:0007669"/>
    <property type="project" value="UniProtKB-KW"/>
</dbReference>
<gene>
    <name evidence="1" type="ORF">ABCS64_00265</name>
</gene>
<sequence length="264" mass="28849">MPERRLRIGLSARLLYDPPPELGFPGKTLQYLEQSIAHWVLSHDALAYMIPTLGEQAEVSRRAVSARDFVDTLDGLILQGGADVSPESYGAAAERPDWAGDRVRDLYEIELIREFMMQGKPVLGVCRGCQLINVAMGGTLCQDIAAHIPNAIAHRNEALYDAHRHSIRILPGSGLAAIYPAQEEALVNSIHHQCVDKLGSDLVVEAISPQDGIVEAIRHVGRYYLAGVQWHPEFHVPGGGLLDSGPIVEEFLVAARARLQEQGG</sequence>
<dbReference type="Pfam" id="PF07722">
    <property type="entry name" value="Peptidase_C26"/>
    <property type="match status" value="1"/>
</dbReference>
<dbReference type="EMBL" id="JBEUWX010000001">
    <property type="protein sequence ID" value="MFA9948773.1"/>
    <property type="molecule type" value="Genomic_DNA"/>
</dbReference>
<keyword evidence="2" id="KW-1185">Reference proteome</keyword>
<dbReference type="Gene3D" id="3.40.50.880">
    <property type="match status" value="1"/>
</dbReference>
<evidence type="ECO:0000313" key="1">
    <source>
        <dbReference type="EMBL" id="MFA9948773.1"/>
    </source>
</evidence>
<dbReference type="InterPro" id="IPR029062">
    <property type="entry name" value="Class_I_gatase-like"/>
</dbReference>
<dbReference type="CDD" id="cd01745">
    <property type="entry name" value="GATase1_2"/>
    <property type="match status" value="1"/>
</dbReference>
<dbReference type="Proteomes" id="UP001574673">
    <property type="component" value="Unassembled WGS sequence"/>
</dbReference>
<dbReference type="PANTHER" id="PTHR43235:SF1">
    <property type="entry name" value="GLUTAMINE AMIDOTRANSFERASE PB2B2.05-RELATED"/>
    <property type="match status" value="1"/>
</dbReference>
<accession>A0ABV4UAE2</accession>
<dbReference type="SUPFAM" id="SSF52317">
    <property type="entry name" value="Class I glutamine amidotransferase-like"/>
    <property type="match status" value="1"/>
</dbReference>
<proteinExistence type="predicted"/>
<dbReference type="PROSITE" id="PS51273">
    <property type="entry name" value="GATASE_TYPE_1"/>
    <property type="match status" value="1"/>
</dbReference>
<keyword evidence="1" id="KW-0378">Hydrolase</keyword>
<reference evidence="2" key="1">
    <citation type="submission" date="2024-06" db="EMBL/GenBank/DDBJ databases">
        <title>Radixoralia hellwigii gen. nov., sp nov., isolated from a root canal in the human oral cavity.</title>
        <authorList>
            <person name="Bartsch S."/>
            <person name="Wittmer A."/>
            <person name="Schulz A.-K."/>
            <person name="Neumann-Schaal M."/>
            <person name="Wolf J."/>
            <person name="Gronow S."/>
            <person name="Tennert C."/>
            <person name="Haecker G."/>
            <person name="Cieplik F."/>
            <person name="Al-Ahmad A."/>
        </authorList>
    </citation>
    <scope>NUCLEOTIDE SEQUENCE [LARGE SCALE GENOMIC DNA]</scope>
    <source>
        <strain evidence="2">Wk13</strain>
    </source>
</reference>